<evidence type="ECO:0000256" key="4">
    <source>
        <dbReference type="ARBA" id="ARBA00022723"/>
    </source>
</evidence>
<evidence type="ECO:0000313" key="10">
    <source>
        <dbReference type="EMBL" id="GAA1665269.1"/>
    </source>
</evidence>
<feature type="domain" description="2Fe-2S ferredoxin-type" evidence="8">
    <location>
        <begin position="269"/>
        <end position="351"/>
    </location>
</feature>
<feature type="domain" description="FAD-binding FR-type" evidence="9">
    <location>
        <begin position="45"/>
        <end position="146"/>
    </location>
</feature>
<evidence type="ECO:0000256" key="7">
    <source>
        <dbReference type="ARBA" id="ARBA00023014"/>
    </source>
</evidence>
<evidence type="ECO:0000256" key="5">
    <source>
        <dbReference type="ARBA" id="ARBA00023002"/>
    </source>
</evidence>
<dbReference type="InterPro" id="IPR012675">
    <property type="entry name" value="Beta-grasp_dom_sf"/>
</dbReference>
<evidence type="ECO:0000256" key="1">
    <source>
        <dbReference type="ARBA" id="ARBA00001974"/>
    </source>
</evidence>
<dbReference type="InterPro" id="IPR039261">
    <property type="entry name" value="FNR_nucleotide-bd"/>
</dbReference>
<gene>
    <name evidence="10" type="ORF">GCM10009765_13540</name>
</gene>
<dbReference type="InterPro" id="IPR006058">
    <property type="entry name" value="2Fe2S_fd_BS"/>
</dbReference>
<keyword evidence="2" id="KW-0285">Flavoprotein</keyword>
<dbReference type="InterPro" id="IPR001433">
    <property type="entry name" value="OxRdtase_FAD/NAD-bd"/>
</dbReference>
<dbReference type="InterPro" id="IPR017927">
    <property type="entry name" value="FAD-bd_FR_type"/>
</dbReference>
<dbReference type="InterPro" id="IPR017938">
    <property type="entry name" value="Riboflavin_synthase-like_b-brl"/>
</dbReference>
<dbReference type="PROSITE" id="PS00197">
    <property type="entry name" value="2FE2S_FER_1"/>
    <property type="match status" value="1"/>
</dbReference>
<keyword evidence="4" id="KW-0479">Metal-binding</keyword>
<evidence type="ECO:0000313" key="11">
    <source>
        <dbReference type="Proteomes" id="UP001500618"/>
    </source>
</evidence>
<keyword evidence="3" id="KW-0001">2Fe-2S</keyword>
<dbReference type="Pfam" id="PF00175">
    <property type="entry name" value="NAD_binding_1"/>
    <property type="match status" value="1"/>
</dbReference>
<evidence type="ECO:0000259" key="8">
    <source>
        <dbReference type="PROSITE" id="PS51085"/>
    </source>
</evidence>
<keyword evidence="7" id="KW-0411">Iron-sulfur</keyword>
<dbReference type="CDD" id="cd00207">
    <property type="entry name" value="fer2"/>
    <property type="match status" value="1"/>
</dbReference>
<keyword evidence="11" id="KW-1185">Reference proteome</keyword>
<dbReference type="RefSeq" id="WP_163570267.1">
    <property type="nucleotide sequence ID" value="NZ_BAAANY010000005.1"/>
</dbReference>
<dbReference type="PROSITE" id="PS51384">
    <property type="entry name" value="FAD_FR"/>
    <property type="match status" value="1"/>
</dbReference>
<dbReference type="SUPFAM" id="SSF54292">
    <property type="entry name" value="2Fe-2S ferredoxin-like"/>
    <property type="match status" value="1"/>
</dbReference>
<dbReference type="Pfam" id="PF00970">
    <property type="entry name" value="FAD_binding_6"/>
    <property type="match status" value="1"/>
</dbReference>
<dbReference type="EMBL" id="BAAANY010000005">
    <property type="protein sequence ID" value="GAA1665269.1"/>
    <property type="molecule type" value="Genomic_DNA"/>
</dbReference>
<name>A0ABP4S020_9ACTN</name>
<organism evidence="10 11">
    <name type="scientific">Fodinicola feengrottensis</name>
    <dbReference type="NCBI Taxonomy" id="435914"/>
    <lineage>
        <taxon>Bacteria</taxon>
        <taxon>Bacillati</taxon>
        <taxon>Actinomycetota</taxon>
        <taxon>Actinomycetes</taxon>
        <taxon>Mycobacteriales</taxon>
        <taxon>Fodinicola</taxon>
    </lineage>
</organism>
<evidence type="ECO:0000259" key="9">
    <source>
        <dbReference type="PROSITE" id="PS51384"/>
    </source>
</evidence>
<dbReference type="InterPro" id="IPR050415">
    <property type="entry name" value="MRET"/>
</dbReference>
<comment type="cofactor">
    <cofactor evidence="1">
        <name>FAD</name>
        <dbReference type="ChEBI" id="CHEBI:57692"/>
    </cofactor>
</comment>
<accession>A0ABP4S020</accession>
<keyword evidence="5" id="KW-0560">Oxidoreductase</keyword>
<dbReference type="PANTHER" id="PTHR47354">
    <property type="entry name" value="NADH OXIDOREDUCTASE HCR"/>
    <property type="match status" value="1"/>
</dbReference>
<dbReference type="PANTHER" id="PTHR47354:SF1">
    <property type="entry name" value="CARNITINE MONOOXYGENASE REDUCTASE SUBUNIT"/>
    <property type="match status" value="1"/>
</dbReference>
<keyword evidence="6" id="KW-0408">Iron</keyword>
<dbReference type="CDD" id="cd06185">
    <property type="entry name" value="PDR_like"/>
    <property type="match status" value="1"/>
</dbReference>
<dbReference type="Gene3D" id="2.40.30.10">
    <property type="entry name" value="Translation factors"/>
    <property type="match status" value="1"/>
</dbReference>
<dbReference type="InterPro" id="IPR001041">
    <property type="entry name" value="2Fe-2S_ferredoxin-type"/>
</dbReference>
<comment type="caution">
    <text evidence="10">The sequence shown here is derived from an EMBL/GenBank/DDBJ whole genome shotgun (WGS) entry which is preliminary data.</text>
</comment>
<evidence type="ECO:0000256" key="6">
    <source>
        <dbReference type="ARBA" id="ARBA00023004"/>
    </source>
</evidence>
<protein>
    <submittedName>
        <fullName evidence="10">PDR/VanB family oxidoreductase</fullName>
    </submittedName>
</protein>
<dbReference type="Gene3D" id="3.10.20.30">
    <property type="match status" value="1"/>
</dbReference>
<dbReference type="PROSITE" id="PS51085">
    <property type="entry name" value="2FE2S_FER_2"/>
    <property type="match status" value="1"/>
</dbReference>
<evidence type="ECO:0000256" key="3">
    <source>
        <dbReference type="ARBA" id="ARBA00022714"/>
    </source>
</evidence>
<dbReference type="InterPro" id="IPR036010">
    <property type="entry name" value="2Fe-2S_ferredoxin-like_sf"/>
</dbReference>
<dbReference type="Proteomes" id="UP001500618">
    <property type="component" value="Unassembled WGS sequence"/>
</dbReference>
<reference evidence="11" key="1">
    <citation type="journal article" date="2019" name="Int. J. Syst. Evol. Microbiol.">
        <title>The Global Catalogue of Microorganisms (GCM) 10K type strain sequencing project: providing services to taxonomists for standard genome sequencing and annotation.</title>
        <authorList>
            <consortium name="The Broad Institute Genomics Platform"/>
            <consortium name="The Broad Institute Genome Sequencing Center for Infectious Disease"/>
            <person name="Wu L."/>
            <person name="Ma J."/>
        </authorList>
    </citation>
    <scope>NUCLEOTIDE SEQUENCE [LARGE SCALE GENOMIC DNA]</scope>
    <source>
        <strain evidence="11">JCM 14718</strain>
    </source>
</reference>
<dbReference type="SUPFAM" id="SSF52343">
    <property type="entry name" value="Ferredoxin reductase-like, C-terminal NADP-linked domain"/>
    <property type="match status" value="1"/>
</dbReference>
<dbReference type="PRINTS" id="PR00409">
    <property type="entry name" value="PHDIOXRDTASE"/>
</dbReference>
<proteinExistence type="predicted"/>
<dbReference type="SUPFAM" id="SSF63380">
    <property type="entry name" value="Riboflavin synthase domain-like"/>
    <property type="match status" value="1"/>
</dbReference>
<evidence type="ECO:0000256" key="2">
    <source>
        <dbReference type="ARBA" id="ARBA00022630"/>
    </source>
</evidence>
<dbReference type="Pfam" id="PF00111">
    <property type="entry name" value="Fer2"/>
    <property type="match status" value="1"/>
</dbReference>
<dbReference type="Gene3D" id="3.40.50.80">
    <property type="entry name" value="Nucleotide-binding domain of ferredoxin-NADP reductase (FNR) module"/>
    <property type="match status" value="1"/>
</dbReference>
<dbReference type="InterPro" id="IPR008333">
    <property type="entry name" value="Cbr1-like_FAD-bd_dom"/>
</dbReference>
<sequence length="351" mass="37886">MDPTATIPDRMPPDQFLAFMTGFTDRYMRGLRFLSSGRPASGGTAADLRLRVESRTVEAEDVVSLRLARTHGGPLPAWQPGCHLDVVLPSGLRRQYSLCGDPADRSSYRIAVRRLPSGGGGSVEIHQLQPGSMLTVRGPRNAFPFVAAESVLLVAGGIGITPMLSMAWEAARRGLDWRMVYAGRSRDSMPFLAELENLDATRVFVRPDDEYGLPVADDVLKSAVAGGSIYCCGPAPLLSLVRAGFADTGARQLHFERFAAPPVIDGQPLEVELRRSGQVVSVPADRSVLAAIRDVRPAVAYSCQQGFCGTCKVKVLSGAIDHRDRRLTDAQRAAGEMLICVSRGENLVVDL</sequence>